<accession>A0AAE3KQ96</accession>
<gene>
    <name evidence="1" type="ORF">NJ959_28105</name>
</gene>
<comment type="caution">
    <text evidence="1">The sequence shown here is derived from an EMBL/GenBank/DDBJ whole genome shotgun (WGS) entry which is preliminary data.</text>
</comment>
<dbReference type="RefSeq" id="WP_254015022.1">
    <property type="nucleotide sequence ID" value="NZ_JAMZMM010000544.1"/>
</dbReference>
<name>A0AAE3KQ96_9CYAN</name>
<reference evidence="1" key="1">
    <citation type="submission" date="2022-06" db="EMBL/GenBank/DDBJ databases">
        <title>New cyanobacteria of genus Symplocastrum in benthos of Lake Baikal.</title>
        <authorList>
            <person name="Sorokovikova E."/>
            <person name="Tikhonova I."/>
            <person name="Krasnopeev A."/>
            <person name="Evseev P."/>
            <person name="Gladkikh A."/>
            <person name="Belykh O."/>
        </authorList>
    </citation>
    <scope>NUCLEOTIDE SEQUENCE</scope>
    <source>
        <strain evidence="1">BBK-W-15</strain>
    </source>
</reference>
<evidence type="ECO:0000313" key="1">
    <source>
        <dbReference type="EMBL" id="MCP2732300.1"/>
    </source>
</evidence>
<dbReference type="Proteomes" id="UP001204953">
    <property type="component" value="Unassembled WGS sequence"/>
</dbReference>
<dbReference type="EMBL" id="JAMZMM010000544">
    <property type="protein sequence ID" value="MCP2732300.1"/>
    <property type="molecule type" value="Genomic_DNA"/>
</dbReference>
<dbReference type="AlphaFoldDB" id="A0AAE3KQ96"/>
<proteinExistence type="predicted"/>
<organism evidence="1 2">
    <name type="scientific">Limnofasciculus baicalensis BBK-W-15</name>
    <dbReference type="NCBI Taxonomy" id="2699891"/>
    <lineage>
        <taxon>Bacteria</taxon>
        <taxon>Bacillati</taxon>
        <taxon>Cyanobacteriota</taxon>
        <taxon>Cyanophyceae</taxon>
        <taxon>Coleofasciculales</taxon>
        <taxon>Coleofasciculaceae</taxon>
        <taxon>Limnofasciculus</taxon>
        <taxon>Limnofasciculus baicalensis</taxon>
    </lineage>
</organism>
<sequence>MTLNELETQYKEAVDIIGNQLQNALLELSRTEAIITQIGETLENLTRNMEEFIQQQEQID</sequence>
<evidence type="ECO:0000313" key="2">
    <source>
        <dbReference type="Proteomes" id="UP001204953"/>
    </source>
</evidence>
<protein>
    <submittedName>
        <fullName evidence="1">Uncharacterized protein</fullName>
    </submittedName>
</protein>
<keyword evidence="2" id="KW-1185">Reference proteome</keyword>